<dbReference type="InterPro" id="IPR010980">
    <property type="entry name" value="Cyt_c/b562"/>
</dbReference>
<accession>A0ABX1VGG2</accession>
<evidence type="ECO:0000313" key="3">
    <source>
        <dbReference type="Proteomes" id="UP000609651"/>
    </source>
</evidence>
<reference evidence="2 3" key="1">
    <citation type="journal article" date="2020" name="Syst. Appl. Microbiol.">
        <title>Alienimonas chondri sp. nov., a novel planctomycete isolated from the biofilm of the red alga Chondrus crispus.</title>
        <authorList>
            <person name="Vitorino I."/>
            <person name="Albuquerque L."/>
            <person name="Wiegand S."/>
            <person name="Kallscheuer N."/>
            <person name="da Costa M.S."/>
            <person name="Lobo-da-Cunha A."/>
            <person name="Jogler C."/>
            <person name="Lage O.M."/>
        </authorList>
    </citation>
    <scope>NUCLEOTIDE SEQUENCE [LARGE SCALE GENOMIC DNA]</scope>
    <source>
        <strain evidence="2 3">LzC2</strain>
    </source>
</reference>
<dbReference type="SUPFAM" id="SSF47175">
    <property type="entry name" value="Cytochromes"/>
    <property type="match status" value="1"/>
</dbReference>
<name>A0ABX1VGG2_9PLAN</name>
<gene>
    <name evidence="2" type="ORF">LzC2_32950</name>
</gene>
<dbReference type="EMBL" id="WTPX01000129">
    <property type="protein sequence ID" value="NNJ27194.1"/>
    <property type="molecule type" value="Genomic_DNA"/>
</dbReference>
<keyword evidence="1" id="KW-0732">Signal</keyword>
<evidence type="ECO:0008006" key="4">
    <source>
        <dbReference type="Google" id="ProtNLM"/>
    </source>
</evidence>
<comment type="caution">
    <text evidence="2">The sequence shown here is derived from an EMBL/GenBank/DDBJ whole genome shotgun (WGS) entry which is preliminary data.</text>
</comment>
<protein>
    <recommendedName>
        <fullName evidence="4">Cytochrome c</fullName>
    </recommendedName>
</protein>
<organism evidence="2 3">
    <name type="scientific">Alienimonas chondri</name>
    <dbReference type="NCBI Taxonomy" id="2681879"/>
    <lineage>
        <taxon>Bacteria</taxon>
        <taxon>Pseudomonadati</taxon>
        <taxon>Planctomycetota</taxon>
        <taxon>Planctomycetia</taxon>
        <taxon>Planctomycetales</taxon>
        <taxon>Planctomycetaceae</taxon>
        <taxon>Alienimonas</taxon>
    </lineage>
</organism>
<evidence type="ECO:0000256" key="1">
    <source>
        <dbReference type="SAM" id="SignalP"/>
    </source>
</evidence>
<evidence type="ECO:0000313" key="2">
    <source>
        <dbReference type="EMBL" id="NNJ27194.1"/>
    </source>
</evidence>
<sequence length="192" mass="20489">MTTSPLWTCAGALGLTALAFPFGLTAPPQTADAAPPAESRGPVATVAVEPVAVEPVAVEPAADVKDPVADRPLAPVETDMHEFMEYVYQPTYRRLKASMAAEEKDRKAWSAVKSDALILAEAGNLTLMRGPQGEDRAAWNAHSVATRDAGGALYRAAKAKDESVAQQSYRTMIQHCNACHTQFADGEHMLTP</sequence>
<dbReference type="RefSeq" id="WP_171188985.1">
    <property type="nucleotide sequence ID" value="NZ_WTPX01000129.1"/>
</dbReference>
<keyword evidence="3" id="KW-1185">Reference proteome</keyword>
<dbReference type="Proteomes" id="UP000609651">
    <property type="component" value="Unassembled WGS sequence"/>
</dbReference>
<proteinExistence type="predicted"/>
<feature type="signal peptide" evidence="1">
    <location>
        <begin position="1"/>
        <end position="33"/>
    </location>
</feature>
<feature type="chain" id="PRO_5047150939" description="Cytochrome c" evidence="1">
    <location>
        <begin position="34"/>
        <end position="192"/>
    </location>
</feature>